<protein>
    <submittedName>
        <fullName evidence="2">Uncharacterized protein</fullName>
    </submittedName>
</protein>
<reference evidence="2 3" key="1">
    <citation type="journal article" date="2015" name="Environ. Microbiol.">
        <title>Metagenome sequence of Elaphomyces granulatus from sporocarp tissue reveals Ascomycota ectomycorrhizal fingerprints of genome expansion and a Proteobacteria-rich microbiome.</title>
        <authorList>
            <person name="Quandt C.A."/>
            <person name="Kohler A."/>
            <person name="Hesse C.N."/>
            <person name="Sharpton T.J."/>
            <person name="Martin F."/>
            <person name="Spatafora J.W."/>
        </authorList>
    </citation>
    <scope>NUCLEOTIDE SEQUENCE [LARGE SCALE GENOMIC DNA]</scope>
    <source>
        <strain evidence="2 3">OSC145934</strain>
    </source>
</reference>
<organism evidence="2 3">
    <name type="scientific">Elaphomyces granulatus</name>
    <dbReference type="NCBI Taxonomy" id="519963"/>
    <lineage>
        <taxon>Eukaryota</taxon>
        <taxon>Fungi</taxon>
        <taxon>Dikarya</taxon>
        <taxon>Ascomycota</taxon>
        <taxon>Pezizomycotina</taxon>
        <taxon>Eurotiomycetes</taxon>
        <taxon>Eurotiomycetidae</taxon>
        <taxon>Eurotiales</taxon>
        <taxon>Elaphomycetaceae</taxon>
        <taxon>Elaphomyces</taxon>
    </lineage>
</organism>
<accession>A0A232LQ63</accession>
<comment type="caution">
    <text evidence="2">The sequence shown here is derived from an EMBL/GenBank/DDBJ whole genome shotgun (WGS) entry which is preliminary data.</text>
</comment>
<name>A0A232LQ63_9EURO</name>
<evidence type="ECO:0000313" key="3">
    <source>
        <dbReference type="Proteomes" id="UP000243515"/>
    </source>
</evidence>
<evidence type="ECO:0000313" key="2">
    <source>
        <dbReference type="EMBL" id="OXV05947.1"/>
    </source>
</evidence>
<proteinExistence type="predicted"/>
<keyword evidence="3" id="KW-1185">Reference proteome</keyword>
<dbReference type="AlphaFoldDB" id="A0A232LQ63"/>
<dbReference type="Proteomes" id="UP000243515">
    <property type="component" value="Unassembled WGS sequence"/>
</dbReference>
<dbReference type="EMBL" id="NPHW01006285">
    <property type="protein sequence ID" value="OXV05947.1"/>
    <property type="molecule type" value="Genomic_DNA"/>
</dbReference>
<feature type="region of interest" description="Disordered" evidence="1">
    <location>
        <begin position="45"/>
        <end position="66"/>
    </location>
</feature>
<sequence length="189" mass="20381">MGVVGQGMVTQRLLPVIWYDGAIGKTVDMAHGILAIDFDTPSADAGSGQLQLPQGRDSDGAAAPRTPSGAVRMMVLIQLPLQLLDVVMPTFCQPLKLFDALLQVGDPFRGISTVRIRFPRRRRDSILTEHGGVGVSPAERMNDGLETTDLVVFLLELPGIAAHFHLLQRGGRLLPLLFQLQSGPLDLPA</sequence>
<gene>
    <name evidence="2" type="ORF">Egran_06286</name>
</gene>
<evidence type="ECO:0000256" key="1">
    <source>
        <dbReference type="SAM" id="MobiDB-lite"/>
    </source>
</evidence>